<dbReference type="GO" id="GO:0001732">
    <property type="term" value="P:formation of cytoplasmic translation initiation complex"/>
    <property type="evidence" value="ECO:0007669"/>
    <property type="project" value="UniProtKB-UniRule"/>
</dbReference>
<dbReference type="HAMAP" id="MF_03011">
    <property type="entry name" value="eIF3l"/>
    <property type="match status" value="1"/>
</dbReference>
<evidence type="ECO:0000313" key="6">
    <source>
        <dbReference type="EnsemblMetazoa" id="CLYHEMP003673.1"/>
    </source>
</evidence>
<dbReference type="InterPro" id="IPR019382">
    <property type="entry name" value="eIF3l"/>
</dbReference>
<feature type="domain" description="PCI" evidence="5">
    <location>
        <begin position="281"/>
        <end position="470"/>
    </location>
</feature>
<dbReference type="GO" id="GO:0005852">
    <property type="term" value="C:eukaryotic translation initiation factor 3 complex"/>
    <property type="evidence" value="ECO:0007669"/>
    <property type="project" value="UniProtKB-UniRule"/>
</dbReference>
<evidence type="ECO:0000259" key="5">
    <source>
        <dbReference type="PROSITE" id="PS50250"/>
    </source>
</evidence>
<dbReference type="GO" id="GO:0033290">
    <property type="term" value="C:eukaryotic 48S preinitiation complex"/>
    <property type="evidence" value="ECO:0007669"/>
    <property type="project" value="UniProtKB-UniRule"/>
</dbReference>
<dbReference type="SUPFAM" id="SSF48452">
    <property type="entry name" value="TPR-like"/>
    <property type="match status" value="1"/>
</dbReference>
<dbReference type="Pfam" id="PF10255">
    <property type="entry name" value="Paf67"/>
    <property type="match status" value="1"/>
</dbReference>
<keyword evidence="3 4" id="KW-0648">Protein biosynthesis</keyword>
<dbReference type="PROSITE" id="PS50250">
    <property type="entry name" value="PCI"/>
    <property type="match status" value="1"/>
</dbReference>
<comment type="function">
    <text evidence="4">Component of the eukaryotic translation initiation factor 3 (eIF-3) complex, which is involved in protein synthesis of a specialized repertoire of mRNAs and, together with other initiation factors, stimulates binding of mRNA and methionyl-tRNAi to the 40S ribosome. The eIF-3 complex specifically targets and initiates translation of a subset of mRNAs involved in cell proliferation.</text>
</comment>
<dbReference type="InterPro" id="IPR011990">
    <property type="entry name" value="TPR-like_helical_dom_sf"/>
</dbReference>
<evidence type="ECO:0000256" key="4">
    <source>
        <dbReference type="HAMAP-Rule" id="MF_03011"/>
    </source>
</evidence>
<dbReference type="GeneID" id="136797500"/>
<dbReference type="Proteomes" id="UP000594262">
    <property type="component" value="Unplaced"/>
</dbReference>
<dbReference type="GO" id="GO:0003743">
    <property type="term" value="F:translation initiation factor activity"/>
    <property type="evidence" value="ECO:0007669"/>
    <property type="project" value="UniProtKB-UniRule"/>
</dbReference>
<evidence type="ECO:0000256" key="1">
    <source>
        <dbReference type="ARBA" id="ARBA00022490"/>
    </source>
</evidence>
<dbReference type="InterPro" id="IPR000717">
    <property type="entry name" value="PCI_dom"/>
</dbReference>
<dbReference type="OrthoDB" id="15082at2759"/>
<dbReference type="PANTHER" id="PTHR13242:SF0">
    <property type="entry name" value="EUKARYOTIC TRANSLATION INITIATION FACTOR 3 SUBUNIT L"/>
    <property type="match status" value="1"/>
</dbReference>
<proteinExistence type="inferred from homology"/>
<comment type="similarity">
    <text evidence="4">Belongs to the eIF-3 subunit L family.</text>
</comment>
<sequence>MEEQHTSQDGDPQVPGYLVSEVVQNFIVYFYQQICDRNLFEIQQIYDEGFNRLTEQYFTKCPWPEAESIAPLVQDDKLFLTLYKELYYRHIYSKLKPTIEHRYQSYFNYCELFNYILDDTTPSSLVLPNQWMWDIIDEFIYQFQSFCQYRAKIMNKTEDDIKSLKDNVHKVWNVHSVLNVLYCLVDTSRINEQLEVYSNDEDPDTVAGEYGKLPLYKMLGYFSLIGLLRLHSLLGDYHQAIKVLGSVDLNKKSLYSRVPACQVTTYYYVGFAYMMMRRYEDAIRSFVNVLLYVQRAKHIIQTKSYQFEQIKKKVDQMYTLLCICLVLCPQRIDESVNQHLREKNLDKTLKMQKGDISVFEECFSFACPKFISPIPPNYDNPPANSHLDPFNLQLRMFMVEVQQQSIIPVIRSYLKLYTTMSIPKLASLSELDEGTLQTALLCFKHKQRNLVWTKGSDALEGEFQSSPETDFFINNDMIHIADTKIARRYGDYFIRQINKIDEINRNFVKMHS</sequence>
<dbReference type="RefSeq" id="XP_066910177.1">
    <property type="nucleotide sequence ID" value="XM_067054076.1"/>
</dbReference>
<reference evidence="6" key="1">
    <citation type="submission" date="2021-01" db="UniProtKB">
        <authorList>
            <consortium name="EnsemblMetazoa"/>
        </authorList>
    </citation>
    <scope>IDENTIFICATION</scope>
</reference>
<organism evidence="6 7">
    <name type="scientific">Clytia hemisphaerica</name>
    <dbReference type="NCBI Taxonomy" id="252671"/>
    <lineage>
        <taxon>Eukaryota</taxon>
        <taxon>Metazoa</taxon>
        <taxon>Cnidaria</taxon>
        <taxon>Hydrozoa</taxon>
        <taxon>Hydroidolina</taxon>
        <taxon>Leptothecata</taxon>
        <taxon>Obeliida</taxon>
        <taxon>Clytiidae</taxon>
        <taxon>Clytia</taxon>
    </lineage>
</organism>
<keyword evidence="2 4" id="KW-0396">Initiation factor</keyword>
<dbReference type="PANTHER" id="PTHR13242">
    <property type="entry name" value="EUKARYOTIC TRANSLATION INITIATION FACTOR 3"/>
    <property type="match status" value="1"/>
</dbReference>
<accession>A0A7M5UPD4</accession>
<comment type="subcellular location">
    <subcellularLocation>
        <location evidence="4">Cytoplasm</location>
    </subcellularLocation>
</comment>
<name>A0A7M5UPD4_9CNID</name>
<protein>
    <recommendedName>
        <fullName evidence="4">Eukaryotic translation initiation factor 3 subunit L</fullName>
        <shortName evidence="4">eIF3l</shortName>
    </recommendedName>
</protein>
<dbReference type="AlphaFoldDB" id="A0A7M5UPD4"/>
<evidence type="ECO:0000313" key="7">
    <source>
        <dbReference type="Proteomes" id="UP000594262"/>
    </source>
</evidence>
<evidence type="ECO:0000256" key="2">
    <source>
        <dbReference type="ARBA" id="ARBA00022540"/>
    </source>
</evidence>
<keyword evidence="1 4" id="KW-0963">Cytoplasm</keyword>
<keyword evidence="7" id="KW-1185">Reference proteome</keyword>
<comment type="subunit">
    <text evidence="4">Component of the eukaryotic translation initiation factor 3 (eIF-3) complex.</text>
</comment>
<evidence type="ECO:0000256" key="3">
    <source>
        <dbReference type="ARBA" id="ARBA00022917"/>
    </source>
</evidence>
<dbReference type="EnsemblMetazoa" id="CLYHEMT003673.1">
    <property type="protein sequence ID" value="CLYHEMP003673.1"/>
    <property type="gene ID" value="CLYHEMG003673"/>
</dbReference>
<dbReference type="GO" id="GO:0016282">
    <property type="term" value="C:eukaryotic 43S preinitiation complex"/>
    <property type="evidence" value="ECO:0007669"/>
    <property type="project" value="UniProtKB-UniRule"/>
</dbReference>